<gene>
    <name evidence="1" type="ORF">AQUCO_02700425v1</name>
</gene>
<protein>
    <submittedName>
        <fullName evidence="1">Uncharacterized protein</fullName>
    </submittedName>
</protein>
<keyword evidence="2" id="KW-1185">Reference proteome</keyword>
<evidence type="ECO:0000313" key="2">
    <source>
        <dbReference type="Proteomes" id="UP000230069"/>
    </source>
</evidence>
<dbReference type="InParanoid" id="A0A2G5D6U7"/>
<dbReference type="EMBL" id="KZ305044">
    <property type="protein sequence ID" value="PIA39230.1"/>
    <property type="molecule type" value="Genomic_DNA"/>
</dbReference>
<accession>A0A2G5D6U7</accession>
<sequence length="123" mass="14360">MVSQCFTNGIISPWMVLYWSWKPYGHLKLLAEMGGAIIRVSYLFPEHGRLTVPSFFARCKHQQKKLIFYYSLRLCAIKIWGSSLIGHKLHINFICRTKMYEIYDTYENIILGSAGRMHLPFAP</sequence>
<evidence type="ECO:0000313" key="1">
    <source>
        <dbReference type="EMBL" id="PIA39230.1"/>
    </source>
</evidence>
<dbReference type="Proteomes" id="UP000230069">
    <property type="component" value="Unassembled WGS sequence"/>
</dbReference>
<dbReference type="AlphaFoldDB" id="A0A2G5D6U7"/>
<organism evidence="1 2">
    <name type="scientific">Aquilegia coerulea</name>
    <name type="common">Rocky mountain columbine</name>
    <dbReference type="NCBI Taxonomy" id="218851"/>
    <lineage>
        <taxon>Eukaryota</taxon>
        <taxon>Viridiplantae</taxon>
        <taxon>Streptophyta</taxon>
        <taxon>Embryophyta</taxon>
        <taxon>Tracheophyta</taxon>
        <taxon>Spermatophyta</taxon>
        <taxon>Magnoliopsida</taxon>
        <taxon>Ranunculales</taxon>
        <taxon>Ranunculaceae</taxon>
        <taxon>Thalictroideae</taxon>
        <taxon>Aquilegia</taxon>
    </lineage>
</organism>
<name>A0A2G5D6U7_AQUCA</name>
<reference evidence="1 2" key="1">
    <citation type="submission" date="2017-09" db="EMBL/GenBank/DDBJ databases">
        <title>WGS assembly of Aquilegia coerulea Goldsmith.</title>
        <authorList>
            <person name="Hodges S."/>
            <person name="Kramer E."/>
            <person name="Nordborg M."/>
            <person name="Tomkins J."/>
            <person name="Borevitz J."/>
            <person name="Derieg N."/>
            <person name="Yan J."/>
            <person name="Mihaltcheva S."/>
            <person name="Hayes R.D."/>
            <person name="Rokhsar D."/>
        </authorList>
    </citation>
    <scope>NUCLEOTIDE SEQUENCE [LARGE SCALE GENOMIC DNA]</scope>
    <source>
        <strain evidence="2">cv. Goldsmith</strain>
    </source>
</reference>
<proteinExistence type="predicted"/>